<accession>A0A0A9YF26</accession>
<name>A0A0A9YF26_LYGHE</name>
<reference evidence="1" key="2">
    <citation type="submission" date="2014-07" db="EMBL/GenBank/DDBJ databases">
        <authorList>
            <person name="Hull J."/>
        </authorList>
    </citation>
    <scope>NUCLEOTIDE SEQUENCE</scope>
</reference>
<organism evidence="1">
    <name type="scientific">Lygus hesperus</name>
    <name type="common">Western plant bug</name>
    <dbReference type="NCBI Taxonomy" id="30085"/>
    <lineage>
        <taxon>Eukaryota</taxon>
        <taxon>Metazoa</taxon>
        <taxon>Ecdysozoa</taxon>
        <taxon>Arthropoda</taxon>
        <taxon>Hexapoda</taxon>
        <taxon>Insecta</taxon>
        <taxon>Pterygota</taxon>
        <taxon>Neoptera</taxon>
        <taxon>Paraneoptera</taxon>
        <taxon>Hemiptera</taxon>
        <taxon>Heteroptera</taxon>
        <taxon>Panheteroptera</taxon>
        <taxon>Cimicomorpha</taxon>
        <taxon>Miridae</taxon>
        <taxon>Mirini</taxon>
        <taxon>Lygus</taxon>
    </lineage>
</organism>
<reference evidence="1" key="1">
    <citation type="journal article" date="2014" name="PLoS ONE">
        <title>Transcriptome-Based Identification of ABC Transporters in the Western Tarnished Plant Bug Lygus hesperus.</title>
        <authorList>
            <person name="Hull J.J."/>
            <person name="Chaney K."/>
            <person name="Geib S.M."/>
            <person name="Fabrick J.A."/>
            <person name="Brent C.S."/>
            <person name="Walsh D."/>
            <person name="Lavine L.C."/>
        </authorList>
    </citation>
    <scope>NUCLEOTIDE SEQUENCE</scope>
</reference>
<feature type="non-terminal residue" evidence="1">
    <location>
        <position position="105"/>
    </location>
</feature>
<protein>
    <submittedName>
        <fullName evidence="1">ABC transporter G family member 33</fullName>
    </submittedName>
</protein>
<feature type="non-terminal residue" evidence="1">
    <location>
        <position position="1"/>
    </location>
</feature>
<proteinExistence type="predicted"/>
<evidence type="ECO:0000313" key="1">
    <source>
        <dbReference type="EMBL" id="JAG30256.1"/>
    </source>
</evidence>
<dbReference type="EMBL" id="GBHO01013348">
    <property type="protein sequence ID" value="JAG30256.1"/>
    <property type="molecule type" value="Transcribed_RNA"/>
</dbReference>
<sequence>SFYVIQLAALRAPNVGRPLSSPRPSSTRSLPVFVLSRFISTKFIVNTFPWRFIDKYTTNERRGVPAFDCTKITMNYNQLEMEAIVKRVQEEAKQKRAKDRQRMKE</sequence>
<dbReference type="AlphaFoldDB" id="A0A0A9YF26"/>
<gene>
    <name evidence="1" type="primary">ABCG33</name>
    <name evidence="1" type="ORF">CM83_104015</name>
</gene>